<dbReference type="SUPFAM" id="SSF53850">
    <property type="entry name" value="Periplasmic binding protein-like II"/>
    <property type="match status" value="1"/>
</dbReference>
<evidence type="ECO:0000256" key="2">
    <source>
        <dbReference type="ARBA" id="ARBA00023015"/>
    </source>
</evidence>
<proteinExistence type="inferred from homology"/>
<dbReference type="Gene3D" id="1.10.10.10">
    <property type="entry name" value="Winged helix-like DNA-binding domain superfamily/Winged helix DNA-binding domain"/>
    <property type="match status" value="1"/>
</dbReference>
<organism evidence="6 7">
    <name type="scientific">Paraburkholderia bryophila</name>
    <dbReference type="NCBI Taxonomy" id="420952"/>
    <lineage>
        <taxon>Bacteria</taxon>
        <taxon>Pseudomonadati</taxon>
        <taxon>Pseudomonadota</taxon>
        <taxon>Betaproteobacteria</taxon>
        <taxon>Burkholderiales</taxon>
        <taxon>Burkholderiaceae</taxon>
        <taxon>Paraburkholderia</taxon>
    </lineage>
</organism>
<evidence type="ECO:0000256" key="1">
    <source>
        <dbReference type="ARBA" id="ARBA00009437"/>
    </source>
</evidence>
<dbReference type="PANTHER" id="PTHR30419:SF8">
    <property type="entry name" value="NITROGEN ASSIMILATION TRANSCRIPTIONAL ACTIVATOR-RELATED"/>
    <property type="match status" value="1"/>
</dbReference>
<dbReference type="InterPro" id="IPR036390">
    <property type="entry name" value="WH_DNA-bd_sf"/>
</dbReference>
<dbReference type="PRINTS" id="PR00039">
    <property type="entry name" value="HTHLYSR"/>
</dbReference>
<dbReference type="AlphaFoldDB" id="A0A329CVW6"/>
<evidence type="ECO:0000313" key="7">
    <source>
        <dbReference type="Proteomes" id="UP000248918"/>
    </source>
</evidence>
<dbReference type="EMBL" id="QLTK01000002">
    <property type="protein sequence ID" value="RAS38042.1"/>
    <property type="molecule type" value="Genomic_DNA"/>
</dbReference>
<comment type="caution">
    <text evidence="6">The sequence shown here is derived from an EMBL/GenBank/DDBJ whole genome shotgun (WGS) entry which is preliminary data.</text>
</comment>
<dbReference type="PROSITE" id="PS50931">
    <property type="entry name" value="HTH_LYSR"/>
    <property type="match status" value="1"/>
</dbReference>
<comment type="similarity">
    <text evidence="1">Belongs to the LysR transcriptional regulatory family.</text>
</comment>
<dbReference type="InterPro" id="IPR000847">
    <property type="entry name" value="LysR_HTH_N"/>
</dbReference>
<evidence type="ECO:0000313" key="6">
    <source>
        <dbReference type="EMBL" id="RAS38042.1"/>
    </source>
</evidence>
<reference evidence="6 7" key="1">
    <citation type="submission" date="2018-06" db="EMBL/GenBank/DDBJ databases">
        <title>Genomic Encyclopedia of Type Strains, Phase III (KMG-III): the genomes of soil and plant-associated and newly described type strains.</title>
        <authorList>
            <person name="Whitman W."/>
        </authorList>
    </citation>
    <scope>NUCLEOTIDE SEQUENCE [LARGE SCALE GENOMIC DNA]</scope>
    <source>
        <strain evidence="6 7">LMG 23644</strain>
    </source>
</reference>
<dbReference type="GO" id="GO:0003677">
    <property type="term" value="F:DNA binding"/>
    <property type="evidence" value="ECO:0007669"/>
    <property type="project" value="UniProtKB-KW"/>
</dbReference>
<feature type="domain" description="HTH lysR-type" evidence="5">
    <location>
        <begin position="26"/>
        <end position="83"/>
    </location>
</feature>
<dbReference type="InterPro" id="IPR036388">
    <property type="entry name" value="WH-like_DNA-bd_sf"/>
</dbReference>
<evidence type="ECO:0000256" key="3">
    <source>
        <dbReference type="ARBA" id="ARBA00023125"/>
    </source>
</evidence>
<keyword evidence="4" id="KW-0804">Transcription</keyword>
<dbReference type="Proteomes" id="UP000248918">
    <property type="component" value="Unassembled WGS sequence"/>
</dbReference>
<dbReference type="GO" id="GO:0005829">
    <property type="term" value="C:cytosol"/>
    <property type="evidence" value="ECO:0007669"/>
    <property type="project" value="TreeGrafter"/>
</dbReference>
<dbReference type="Gene3D" id="3.40.190.290">
    <property type="match status" value="1"/>
</dbReference>
<protein>
    <submittedName>
        <fullName evidence="6">LysR family transcriptional regulator</fullName>
    </submittedName>
</protein>
<dbReference type="Pfam" id="PF03466">
    <property type="entry name" value="LysR_substrate"/>
    <property type="match status" value="1"/>
</dbReference>
<dbReference type="InterPro" id="IPR005119">
    <property type="entry name" value="LysR_subst-bd"/>
</dbReference>
<dbReference type="GO" id="GO:0003700">
    <property type="term" value="F:DNA-binding transcription factor activity"/>
    <property type="evidence" value="ECO:0007669"/>
    <property type="project" value="InterPro"/>
</dbReference>
<dbReference type="PANTHER" id="PTHR30419">
    <property type="entry name" value="HTH-TYPE TRANSCRIPTIONAL REGULATOR YBHD"/>
    <property type="match status" value="1"/>
</dbReference>
<evidence type="ECO:0000256" key="4">
    <source>
        <dbReference type="ARBA" id="ARBA00023163"/>
    </source>
</evidence>
<dbReference type="InterPro" id="IPR050950">
    <property type="entry name" value="HTH-type_LysR_regulators"/>
</dbReference>
<accession>A0A329CVW6</accession>
<evidence type="ECO:0000259" key="5">
    <source>
        <dbReference type="PROSITE" id="PS50931"/>
    </source>
</evidence>
<dbReference type="Pfam" id="PF00126">
    <property type="entry name" value="HTH_1"/>
    <property type="match status" value="1"/>
</dbReference>
<sequence>MGASLTHDFAMTFESNDLVRRLSARLKMRHLVLLLQIEQHRSLTRVAEHMASSQPAVTNALAELESMFGTPLFERSSRGMLPTALGAVVLRRAQAMVHDLDHLARDMQAVASGHAAHLHVGVIPFISGQMLSATLRRLQSGMERRLTVTIHEGTSEQLLSQLHDHTVDIVIGRASAAVDLSQVGFEVLYQQQPRLIANRRLAAQLARVKLDWTTLRTLDWILGAPQTPMREQVSDLFLAAGAAPPVPMVESFSSKLIGEMIASSENAVSIVPADIAEELVRIAGVAIVPYSFQWTLPPIAVFTHSQRPRPEALTLFIASLQAICAQTYAERRREE</sequence>
<keyword evidence="3" id="KW-0238">DNA-binding</keyword>
<keyword evidence="2" id="KW-0805">Transcription regulation</keyword>
<name>A0A329CVW6_9BURK</name>
<dbReference type="SUPFAM" id="SSF46785">
    <property type="entry name" value="Winged helix' DNA-binding domain"/>
    <property type="match status" value="1"/>
</dbReference>
<gene>
    <name evidence="6" type="ORF">BX591_102327</name>
</gene>